<reference evidence="3" key="1">
    <citation type="journal article" date="2019" name="Int. J. Syst. Evol. Microbiol.">
        <title>The Global Catalogue of Microorganisms (GCM) 10K type strain sequencing project: providing services to taxonomists for standard genome sequencing and annotation.</title>
        <authorList>
            <consortium name="The Broad Institute Genomics Platform"/>
            <consortium name="The Broad Institute Genome Sequencing Center for Infectious Disease"/>
            <person name="Wu L."/>
            <person name="Ma J."/>
        </authorList>
    </citation>
    <scope>NUCLEOTIDE SEQUENCE [LARGE SCALE GENOMIC DNA]</scope>
    <source>
        <strain evidence="3">JCM 17460</strain>
    </source>
</reference>
<feature type="transmembrane region" description="Helical" evidence="1">
    <location>
        <begin position="12"/>
        <end position="36"/>
    </location>
</feature>
<name>A0ABP6WH04_9ACTN</name>
<dbReference type="EMBL" id="BAABBB010000026">
    <property type="protein sequence ID" value="GAA3549999.1"/>
    <property type="molecule type" value="Genomic_DNA"/>
</dbReference>
<dbReference type="Proteomes" id="UP001500301">
    <property type="component" value="Unassembled WGS sequence"/>
</dbReference>
<dbReference type="NCBIfam" id="TIGR01076">
    <property type="entry name" value="sortase_fam"/>
    <property type="match status" value="1"/>
</dbReference>
<comment type="caution">
    <text evidence="2">The sequence shown here is derived from an EMBL/GenBank/DDBJ whole genome shotgun (WGS) entry which is preliminary data.</text>
</comment>
<proteinExistence type="predicted"/>
<keyword evidence="1" id="KW-0812">Transmembrane</keyword>
<dbReference type="InterPro" id="IPR005754">
    <property type="entry name" value="Sortase"/>
</dbReference>
<dbReference type="InterPro" id="IPR042003">
    <property type="entry name" value="Sortase_E"/>
</dbReference>
<keyword evidence="1" id="KW-1133">Transmembrane helix</keyword>
<dbReference type="InterPro" id="IPR053465">
    <property type="entry name" value="Sortase_Class_E"/>
</dbReference>
<gene>
    <name evidence="2" type="ORF">GCM10022263_41270</name>
</gene>
<protein>
    <submittedName>
        <fullName evidence="2">Class E sortase</fullName>
    </submittedName>
</protein>
<evidence type="ECO:0000313" key="3">
    <source>
        <dbReference type="Proteomes" id="UP001500301"/>
    </source>
</evidence>
<accession>A0ABP6WH04</accession>
<evidence type="ECO:0000256" key="1">
    <source>
        <dbReference type="SAM" id="Phobius"/>
    </source>
</evidence>
<keyword evidence="3" id="KW-1185">Reference proteome</keyword>
<dbReference type="Pfam" id="PF04203">
    <property type="entry name" value="Sortase"/>
    <property type="match status" value="1"/>
</dbReference>
<dbReference type="NCBIfam" id="NF033747">
    <property type="entry name" value="class_E_sortase"/>
    <property type="match status" value="1"/>
</dbReference>
<organism evidence="2 3">
    <name type="scientific">Nocardioides daeguensis</name>
    <dbReference type="NCBI Taxonomy" id="908359"/>
    <lineage>
        <taxon>Bacteria</taxon>
        <taxon>Bacillati</taxon>
        <taxon>Actinomycetota</taxon>
        <taxon>Actinomycetes</taxon>
        <taxon>Propionibacteriales</taxon>
        <taxon>Nocardioidaceae</taxon>
        <taxon>Nocardioides</taxon>
    </lineage>
</organism>
<dbReference type="CDD" id="cd05830">
    <property type="entry name" value="Sortase_E"/>
    <property type="match status" value="1"/>
</dbReference>
<dbReference type="RefSeq" id="WP_218234743.1">
    <property type="nucleotide sequence ID" value="NZ_BAABBB010000026.1"/>
</dbReference>
<sequence>MSDRIPTSRRPSGRLLSTLLSVLIVCLLAWLGWQLWGTNVAAEHRQRGVVGALQDEWGDRGGDATSDPLRLGEGFAVLRVPRFGEDFEVPVIQGVSEDDLASGVGHFSDTARPGQVGNFAVAGHRVTRGQPFADFPSLRAGDEVTVETRTHLYTYVLDDDGTDIEVPASDTSVIRPVPGRPGAVPDRALITLVTCADLTTTEDRSIVHGHLVSSTHL</sequence>
<keyword evidence="1" id="KW-0472">Membrane</keyword>
<evidence type="ECO:0000313" key="2">
    <source>
        <dbReference type="EMBL" id="GAA3549999.1"/>
    </source>
</evidence>